<dbReference type="Proteomes" id="UP000095280">
    <property type="component" value="Unplaced"/>
</dbReference>
<reference evidence="2" key="1">
    <citation type="submission" date="2016-11" db="UniProtKB">
        <authorList>
            <consortium name="WormBaseParasite"/>
        </authorList>
    </citation>
    <scope>IDENTIFICATION</scope>
</reference>
<dbReference type="AlphaFoldDB" id="A0A1I8JPZ1"/>
<proteinExistence type="predicted"/>
<evidence type="ECO:0000313" key="2">
    <source>
        <dbReference type="WBParaSite" id="snap_masked-unitig_30691-processed-gene-0.0-mRNA-1"/>
    </source>
</evidence>
<evidence type="ECO:0000313" key="1">
    <source>
        <dbReference type="Proteomes" id="UP000095280"/>
    </source>
</evidence>
<name>A0A1I8JPZ1_9PLAT</name>
<keyword evidence="1" id="KW-1185">Reference proteome</keyword>
<accession>A0A1I8JPZ1</accession>
<protein>
    <submittedName>
        <fullName evidence="2">Uncharacterized protein</fullName>
    </submittedName>
</protein>
<dbReference type="WBParaSite" id="snap_masked-unitig_30691-processed-gene-0.0-mRNA-1">
    <property type="protein sequence ID" value="snap_masked-unitig_30691-processed-gene-0.0-mRNA-1"/>
    <property type="gene ID" value="snap_masked-unitig_30691-processed-gene-0.0"/>
</dbReference>
<sequence>MTFFDLCASRWAWYAASYKLQPREEITWPMVKKCLASGDDVITSCTCSQSRWRAVHLGAADASAS</sequence>
<organism evidence="1 2">
    <name type="scientific">Macrostomum lignano</name>
    <dbReference type="NCBI Taxonomy" id="282301"/>
    <lineage>
        <taxon>Eukaryota</taxon>
        <taxon>Metazoa</taxon>
        <taxon>Spiralia</taxon>
        <taxon>Lophotrochozoa</taxon>
        <taxon>Platyhelminthes</taxon>
        <taxon>Rhabditophora</taxon>
        <taxon>Macrostomorpha</taxon>
        <taxon>Macrostomida</taxon>
        <taxon>Macrostomidae</taxon>
        <taxon>Macrostomum</taxon>
    </lineage>
</organism>